<sequence length="122" mass="14154">MEPMNRGHQFAFCTRFMDDVVMSLGSVLKRVNLADDWFQFLAIQTIQNRFVPAVPKTQRWVLTRTPQSITEDGPNLTWLSDISSRQSGLLLVVDGNLRNKGRLTRDRDLLKRRTKFCIRKCA</sequence>
<reference evidence="2" key="1">
    <citation type="submission" date="2022-11" db="UniProtKB">
        <authorList>
            <consortium name="WormBaseParasite"/>
        </authorList>
    </citation>
    <scope>IDENTIFICATION</scope>
</reference>
<proteinExistence type="predicted"/>
<accession>A0A915J0D5</accession>
<dbReference type="AlphaFoldDB" id="A0A915J0D5"/>
<evidence type="ECO:0000313" key="2">
    <source>
        <dbReference type="WBParaSite" id="nRc.2.0.1.t19393-RA"/>
    </source>
</evidence>
<dbReference type="Proteomes" id="UP000887565">
    <property type="component" value="Unplaced"/>
</dbReference>
<name>A0A915J0D5_ROMCU</name>
<evidence type="ECO:0000313" key="1">
    <source>
        <dbReference type="Proteomes" id="UP000887565"/>
    </source>
</evidence>
<dbReference type="WBParaSite" id="nRc.2.0.1.t19393-RA">
    <property type="protein sequence ID" value="nRc.2.0.1.t19393-RA"/>
    <property type="gene ID" value="nRc.2.0.1.g19393"/>
</dbReference>
<keyword evidence="1" id="KW-1185">Reference proteome</keyword>
<protein>
    <submittedName>
        <fullName evidence="2">Uncharacterized protein</fullName>
    </submittedName>
</protein>
<organism evidence="1 2">
    <name type="scientific">Romanomermis culicivorax</name>
    <name type="common">Nematode worm</name>
    <dbReference type="NCBI Taxonomy" id="13658"/>
    <lineage>
        <taxon>Eukaryota</taxon>
        <taxon>Metazoa</taxon>
        <taxon>Ecdysozoa</taxon>
        <taxon>Nematoda</taxon>
        <taxon>Enoplea</taxon>
        <taxon>Dorylaimia</taxon>
        <taxon>Mermithida</taxon>
        <taxon>Mermithoidea</taxon>
        <taxon>Mermithidae</taxon>
        <taxon>Romanomermis</taxon>
    </lineage>
</organism>